<dbReference type="CDD" id="cd06170">
    <property type="entry name" value="LuxR_C_like"/>
    <property type="match status" value="1"/>
</dbReference>
<evidence type="ECO:0000256" key="3">
    <source>
        <dbReference type="ARBA" id="ARBA00023163"/>
    </source>
</evidence>
<proteinExistence type="predicted"/>
<keyword evidence="3" id="KW-0804">Transcription</keyword>
<evidence type="ECO:0000256" key="2">
    <source>
        <dbReference type="ARBA" id="ARBA00023125"/>
    </source>
</evidence>
<keyword evidence="6" id="KW-1185">Reference proteome</keyword>
<dbReference type="InterPro" id="IPR000792">
    <property type="entry name" value="Tscrpt_reg_LuxR_C"/>
</dbReference>
<gene>
    <name evidence="5" type="ORF">JX360_08865</name>
</gene>
<accession>A0ABT0CB62</accession>
<evidence type="ECO:0000313" key="6">
    <source>
        <dbReference type="Proteomes" id="UP000830835"/>
    </source>
</evidence>
<dbReference type="PRINTS" id="PR00038">
    <property type="entry name" value="HTHLUXR"/>
</dbReference>
<reference evidence="5" key="1">
    <citation type="submission" date="2021-02" db="EMBL/GenBank/DDBJ databases">
        <title>The CRISPR/cas machinery reduction and long-range gene transfer in the hot spring cyanobacterium Synechococcus.</title>
        <authorList>
            <person name="Dvorak P."/>
            <person name="Jahodarova E."/>
            <person name="Hasler P."/>
            <person name="Poulickova A."/>
        </authorList>
    </citation>
    <scope>NUCLEOTIDE SEQUENCE</scope>
    <source>
        <strain evidence="5">Rupite</strain>
    </source>
</reference>
<dbReference type="PROSITE" id="PS50043">
    <property type="entry name" value="HTH_LUXR_2"/>
    <property type="match status" value="1"/>
</dbReference>
<comment type="caution">
    <text evidence="5">The sequence shown here is derived from an EMBL/GenBank/DDBJ whole genome shotgun (WGS) entry which is preliminary data.</text>
</comment>
<organism evidence="5 6">
    <name type="scientific">Thermostichus vulcanus str. 'Rupite'</name>
    <dbReference type="NCBI Taxonomy" id="2813851"/>
    <lineage>
        <taxon>Bacteria</taxon>
        <taxon>Bacillati</taxon>
        <taxon>Cyanobacteriota</taxon>
        <taxon>Cyanophyceae</taxon>
        <taxon>Thermostichales</taxon>
        <taxon>Thermostichaceae</taxon>
        <taxon>Thermostichus</taxon>
    </lineage>
</organism>
<evidence type="ECO:0000259" key="4">
    <source>
        <dbReference type="PROSITE" id="PS50043"/>
    </source>
</evidence>
<sequence length="114" mass="12182">MSITREATGEEIRQAVQAAVAGLLVIHPDHLRGSITLSPTSTGHSGETPPQLTPREIEVLNLLAEGSGNKTIAKQLHISEHTVKFHITSLFNKLGATSRTEAVTAGIKLGLIWL</sequence>
<dbReference type="SMART" id="SM00421">
    <property type="entry name" value="HTH_LUXR"/>
    <property type="match status" value="1"/>
</dbReference>
<dbReference type="InterPro" id="IPR036388">
    <property type="entry name" value="WH-like_DNA-bd_sf"/>
</dbReference>
<feature type="domain" description="HTH luxR-type" evidence="4">
    <location>
        <begin position="45"/>
        <end position="110"/>
    </location>
</feature>
<evidence type="ECO:0000256" key="1">
    <source>
        <dbReference type="ARBA" id="ARBA00023015"/>
    </source>
</evidence>
<dbReference type="Pfam" id="PF00196">
    <property type="entry name" value="GerE"/>
    <property type="match status" value="1"/>
</dbReference>
<dbReference type="EMBL" id="JAFIRA010000019">
    <property type="protein sequence ID" value="MCJ2543015.1"/>
    <property type="molecule type" value="Genomic_DNA"/>
</dbReference>
<dbReference type="PROSITE" id="PS00622">
    <property type="entry name" value="HTH_LUXR_1"/>
    <property type="match status" value="1"/>
</dbReference>
<dbReference type="Proteomes" id="UP000830835">
    <property type="component" value="Unassembled WGS sequence"/>
</dbReference>
<evidence type="ECO:0000313" key="5">
    <source>
        <dbReference type="EMBL" id="MCJ2543015.1"/>
    </source>
</evidence>
<dbReference type="InterPro" id="IPR016032">
    <property type="entry name" value="Sig_transdc_resp-reg_C-effctor"/>
</dbReference>
<dbReference type="SUPFAM" id="SSF46894">
    <property type="entry name" value="C-terminal effector domain of the bipartite response regulators"/>
    <property type="match status" value="1"/>
</dbReference>
<dbReference type="PANTHER" id="PTHR44688">
    <property type="entry name" value="DNA-BINDING TRANSCRIPTIONAL ACTIVATOR DEVR_DOSR"/>
    <property type="match status" value="1"/>
</dbReference>
<dbReference type="Gene3D" id="1.10.10.10">
    <property type="entry name" value="Winged helix-like DNA-binding domain superfamily/Winged helix DNA-binding domain"/>
    <property type="match status" value="1"/>
</dbReference>
<dbReference type="RefSeq" id="WP_244350291.1">
    <property type="nucleotide sequence ID" value="NZ_JAFIRA010000019.1"/>
</dbReference>
<keyword evidence="2" id="KW-0238">DNA-binding</keyword>
<dbReference type="PANTHER" id="PTHR44688:SF25">
    <property type="entry name" value="HTH LUXR-TYPE DOMAIN-CONTAINING PROTEIN"/>
    <property type="match status" value="1"/>
</dbReference>
<protein>
    <submittedName>
        <fullName evidence="5">Response regulator transcription factor</fullName>
    </submittedName>
</protein>
<keyword evidence="1" id="KW-0805">Transcription regulation</keyword>
<name>A0ABT0CB62_THEVL</name>